<dbReference type="SUPFAM" id="SSF53187">
    <property type="entry name" value="Zn-dependent exopeptidases"/>
    <property type="match status" value="1"/>
</dbReference>
<proteinExistence type="inferred from homology"/>
<sequence>MDTINTFTFGSTISSSEDSFLILFIHESTLKQMTYEKNIEQILSSKISKSKWNIIEKKYTELPHVVFDGNTTVATILKNNDNLSRYNSTIQSKVVTDNFNNILTLNNSKNVDIVLLIDEEKLFGTITAVIKSFHPYSEKASNGARNVNFCIYKNINNNLVEISLDEYDRCNILINAIQCARVMTETPGNIMGPDYVEEYARKAMNNIKGVTIDVIKGSSLKDKGFGGIYAVGKGSAQDPRLIHIKYKPELETCDKCIAIVGKGITFDTGGYTIKGRTGMPGMKRDCGGAAAALGAFYYLTKIKYPQTIHLLLCVAENAVGPNATKPDDVIKMLSGKTVEVNNTDAEGRLVLGDGVYYAKETLKCGTIIDIATLTGAQSYASGKFHCSFMTSQEECEKPIIDAGKYSGELCHPLIYCPELYMSDLKSKVADMKNANLGSMSSPPSSLAAHFIGAQIEQGKDVKWIHLDIAAPANYQDYSTGFGVSLISSLISKCMLN</sequence>
<comment type="similarity">
    <text evidence="1">Belongs to the peptidase M17 family.</text>
</comment>
<dbReference type="GO" id="GO:0070006">
    <property type="term" value="F:metalloaminopeptidase activity"/>
    <property type="evidence" value="ECO:0007669"/>
    <property type="project" value="InterPro"/>
</dbReference>
<dbReference type="GO" id="GO:0030145">
    <property type="term" value="F:manganese ion binding"/>
    <property type="evidence" value="ECO:0007669"/>
    <property type="project" value="InterPro"/>
</dbReference>
<dbReference type="WBParaSite" id="PTRK_0000219200.1">
    <property type="protein sequence ID" value="PTRK_0000219200.1"/>
    <property type="gene ID" value="PTRK_0000219200"/>
</dbReference>
<dbReference type="PRINTS" id="PR00481">
    <property type="entry name" value="LAMNOPPTDASE"/>
</dbReference>
<evidence type="ECO:0000256" key="1">
    <source>
        <dbReference type="ARBA" id="ARBA00009528"/>
    </source>
</evidence>
<dbReference type="GO" id="GO:0005737">
    <property type="term" value="C:cytoplasm"/>
    <property type="evidence" value="ECO:0007669"/>
    <property type="project" value="InterPro"/>
</dbReference>
<dbReference type="InterPro" id="IPR000819">
    <property type="entry name" value="Peptidase_M17_C"/>
</dbReference>
<evidence type="ECO:0000256" key="4">
    <source>
        <dbReference type="ARBA" id="ARBA00022801"/>
    </source>
</evidence>
<evidence type="ECO:0000256" key="2">
    <source>
        <dbReference type="ARBA" id="ARBA00022438"/>
    </source>
</evidence>
<evidence type="ECO:0000259" key="5">
    <source>
        <dbReference type="PROSITE" id="PS00631"/>
    </source>
</evidence>
<organism evidence="6 7">
    <name type="scientific">Parastrongyloides trichosuri</name>
    <name type="common">Possum-specific nematode worm</name>
    <dbReference type="NCBI Taxonomy" id="131310"/>
    <lineage>
        <taxon>Eukaryota</taxon>
        <taxon>Metazoa</taxon>
        <taxon>Ecdysozoa</taxon>
        <taxon>Nematoda</taxon>
        <taxon>Chromadorea</taxon>
        <taxon>Rhabditida</taxon>
        <taxon>Tylenchina</taxon>
        <taxon>Panagrolaimomorpha</taxon>
        <taxon>Strongyloidoidea</taxon>
        <taxon>Strongyloididae</taxon>
        <taxon>Parastrongyloides</taxon>
    </lineage>
</organism>
<keyword evidence="6" id="KW-1185">Reference proteome</keyword>
<dbReference type="STRING" id="131310.A0A0N4Z590"/>
<name>A0A0N4Z590_PARTI</name>
<dbReference type="Proteomes" id="UP000038045">
    <property type="component" value="Unplaced"/>
</dbReference>
<dbReference type="GO" id="GO:0006508">
    <property type="term" value="P:proteolysis"/>
    <property type="evidence" value="ECO:0007669"/>
    <property type="project" value="UniProtKB-KW"/>
</dbReference>
<dbReference type="PANTHER" id="PTHR11963">
    <property type="entry name" value="LEUCINE AMINOPEPTIDASE-RELATED"/>
    <property type="match status" value="1"/>
</dbReference>
<dbReference type="Gene3D" id="3.40.630.10">
    <property type="entry name" value="Zn peptidases"/>
    <property type="match status" value="1"/>
</dbReference>
<dbReference type="PANTHER" id="PTHR11963:SF4">
    <property type="entry name" value="AMINOPEPTIDASE NPEPL1-RELATED"/>
    <property type="match status" value="1"/>
</dbReference>
<dbReference type="AlphaFoldDB" id="A0A0N4Z590"/>
<keyword evidence="4" id="KW-0378">Hydrolase</keyword>
<dbReference type="PROSITE" id="PS00631">
    <property type="entry name" value="CYTOSOL_AP"/>
    <property type="match status" value="1"/>
</dbReference>
<dbReference type="CDD" id="cd00433">
    <property type="entry name" value="Peptidase_M17"/>
    <property type="match status" value="1"/>
</dbReference>
<keyword evidence="3" id="KW-0645">Protease</keyword>
<evidence type="ECO:0000313" key="7">
    <source>
        <dbReference type="WBParaSite" id="PTRK_0000219200.1"/>
    </source>
</evidence>
<evidence type="ECO:0000313" key="6">
    <source>
        <dbReference type="Proteomes" id="UP000038045"/>
    </source>
</evidence>
<dbReference type="InterPro" id="IPR011356">
    <property type="entry name" value="Leucine_aapep/pepB"/>
</dbReference>
<keyword evidence="2" id="KW-0031">Aminopeptidase</keyword>
<feature type="domain" description="Cytosol aminopeptidase" evidence="5">
    <location>
        <begin position="342"/>
        <end position="349"/>
    </location>
</feature>
<dbReference type="Pfam" id="PF00883">
    <property type="entry name" value="Peptidase_M17"/>
    <property type="match status" value="1"/>
</dbReference>
<evidence type="ECO:0000256" key="3">
    <source>
        <dbReference type="ARBA" id="ARBA00022670"/>
    </source>
</evidence>
<reference evidence="7" key="1">
    <citation type="submission" date="2017-02" db="UniProtKB">
        <authorList>
            <consortium name="WormBaseParasite"/>
        </authorList>
    </citation>
    <scope>IDENTIFICATION</scope>
</reference>
<dbReference type="Gene3D" id="3.40.50.10590">
    <property type="entry name" value="Zn-dependent exopeptidases"/>
    <property type="match status" value="1"/>
</dbReference>
<protein>
    <submittedName>
        <fullName evidence="7">CYTOSOL_AP domain-containing protein</fullName>
    </submittedName>
</protein>
<accession>A0A0N4Z590</accession>